<dbReference type="InterPro" id="IPR007939">
    <property type="entry name" value="Cu-R_B_prcur"/>
</dbReference>
<protein>
    <submittedName>
        <fullName evidence="2">Copper resistance protein B</fullName>
    </submittedName>
</protein>
<dbReference type="AlphaFoldDB" id="A0A6I6D5X1"/>
<keyword evidence="3" id="KW-1185">Reference proteome</keyword>
<evidence type="ECO:0000256" key="1">
    <source>
        <dbReference type="SAM" id="SignalP"/>
    </source>
</evidence>
<dbReference type="GO" id="GO:0005507">
    <property type="term" value="F:copper ion binding"/>
    <property type="evidence" value="ECO:0007669"/>
    <property type="project" value="InterPro"/>
</dbReference>
<sequence length="254" mass="27942">MTVGGLMSATLLAVMPLAATADGQAPFAVEKGWAPPVGDEPHGRFLIDRLEYAAGDDEDSVNLEFKGWYGGDYNRIWIEGEAEDVVSGGSGGAIENLDLLYGRLISPYWSVQAGVGYQLEYGPGPDPDRGYAVLGLQGLAPYWFEVDTNLRLSEDGDAWADFEAEYDFLLTQRLVLQPRFGTMVAFDEVEEFGVGQGINNVKLGLRLRYEIKREFAPYVGVSWNKKLGDTADMAEAEGEDTGDFRVLAGVRMWF</sequence>
<dbReference type="Proteomes" id="UP000427716">
    <property type="component" value="Chromosome"/>
</dbReference>
<dbReference type="GO" id="GO:0006878">
    <property type="term" value="P:intracellular copper ion homeostasis"/>
    <property type="evidence" value="ECO:0007669"/>
    <property type="project" value="InterPro"/>
</dbReference>
<name>A0A6I6D5X1_9GAMM</name>
<evidence type="ECO:0000313" key="3">
    <source>
        <dbReference type="Proteomes" id="UP000427716"/>
    </source>
</evidence>
<accession>A0A6I6D5X1</accession>
<keyword evidence="1" id="KW-0732">Signal</keyword>
<feature type="signal peptide" evidence="1">
    <location>
        <begin position="1"/>
        <end position="21"/>
    </location>
</feature>
<feature type="chain" id="PRO_5026165704" evidence="1">
    <location>
        <begin position="22"/>
        <end position="254"/>
    </location>
</feature>
<gene>
    <name evidence="2" type="ORF">GM160_01760</name>
</gene>
<organism evidence="2 3">
    <name type="scientific">Guyparkeria halophila</name>
    <dbReference type="NCBI Taxonomy" id="47960"/>
    <lineage>
        <taxon>Bacteria</taxon>
        <taxon>Pseudomonadati</taxon>
        <taxon>Pseudomonadota</taxon>
        <taxon>Gammaproteobacteria</taxon>
        <taxon>Chromatiales</taxon>
        <taxon>Thioalkalibacteraceae</taxon>
        <taxon>Guyparkeria</taxon>
    </lineage>
</organism>
<proteinExistence type="predicted"/>
<evidence type="ECO:0000313" key="2">
    <source>
        <dbReference type="EMBL" id="QGT79515.1"/>
    </source>
</evidence>
<dbReference type="KEGG" id="ghl:GM160_01760"/>
<reference evidence="2 3" key="1">
    <citation type="submission" date="2019-11" db="EMBL/GenBank/DDBJ databases">
        <authorList>
            <person name="Zhang J."/>
            <person name="Sun C."/>
        </authorList>
    </citation>
    <scope>NUCLEOTIDE SEQUENCE [LARGE SCALE GENOMIC DNA]</scope>
    <source>
        <strain evidence="3">sp2</strain>
    </source>
</reference>
<dbReference type="GO" id="GO:0009279">
    <property type="term" value="C:cell outer membrane"/>
    <property type="evidence" value="ECO:0007669"/>
    <property type="project" value="InterPro"/>
</dbReference>
<dbReference type="Pfam" id="PF05275">
    <property type="entry name" value="CopB"/>
    <property type="match status" value="1"/>
</dbReference>
<dbReference type="EMBL" id="CP046415">
    <property type="protein sequence ID" value="QGT79515.1"/>
    <property type="molecule type" value="Genomic_DNA"/>
</dbReference>